<gene>
    <name evidence="1" type="ORF">SAMN05192568_101833</name>
</gene>
<dbReference type="STRING" id="582667.SAMN05192568_101833"/>
<proteinExistence type="predicted"/>
<accession>A0A1I4MU62</accession>
<organism evidence="1 2">
    <name type="scientific">Methylobacterium pseudosasicola</name>
    <dbReference type="NCBI Taxonomy" id="582667"/>
    <lineage>
        <taxon>Bacteria</taxon>
        <taxon>Pseudomonadati</taxon>
        <taxon>Pseudomonadota</taxon>
        <taxon>Alphaproteobacteria</taxon>
        <taxon>Hyphomicrobiales</taxon>
        <taxon>Methylobacteriaceae</taxon>
        <taxon>Methylobacterium</taxon>
    </lineage>
</organism>
<evidence type="ECO:0000313" key="2">
    <source>
        <dbReference type="Proteomes" id="UP000199048"/>
    </source>
</evidence>
<protein>
    <submittedName>
        <fullName evidence="1">Uncharacterized protein</fullName>
    </submittedName>
</protein>
<dbReference type="PROSITE" id="PS51257">
    <property type="entry name" value="PROKAR_LIPOPROTEIN"/>
    <property type="match status" value="1"/>
</dbReference>
<dbReference type="OrthoDB" id="9811695at2"/>
<keyword evidence="2" id="KW-1185">Reference proteome</keyword>
<name>A0A1I4MU62_9HYPH</name>
<dbReference type="AlphaFoldDB" id="A0A1I4MU62"/>
<dbReference type="EMBL" id="FOTK01000018">
    <property type="protein sequence ID" value="SFM06617.1"/>
    <property type="molecule type" value="Genomic_DNA"/>
</dbReference>
<reference evidence="2" key="1">
    <citation type="submission" date="2016-10" db="EMBL/GenBank/DDBJ databases">
        <authorList>
            <person name="Varghese N."/>
            <person name="Submissions S."/>
        </authorList>
    </citation>
    <scope>NUCLEOTIDE SEQUENCE [LARGE SCALE GENOMIC DNA]</scope>
    <source>
        <strain evidence="2">BL36</strain>
    </source>
</reference>
<evidence type="ECO:0000313" key="1">
    <source>
        <dbReference type="EMBL" id="SFM06617.1"/>
    </source>
</evidence>
<dbReference type="Proteomes" id="UP000199048">
    <property type="component" value="Unassembled WGS sequence"/>
</dbReference>
<dbReference type="RefSeq" id="WP_092042687.1">
    <property type="nucleotide sequence ID" value="NZ_FOTK01000018.1"/>
</dbReference>
<sequence>MRHRRRWLLGAAVVAGFLGGLAACQDTLRRERVATCRRALPAVAPQPGIRLLRAAPGPAANTVRVDYAEGNRQHWLTCRFDAGATLIALATEGTSLSGPSLYLLKRFYLDTPDAEADDPAER</sequence>